<protein>
    <submittedName>
        <fullName evidence="2">Genomic scaffold, ProqFM164S01</fullName>
    </submittedName>
</protein>
<evidence type="ECO:0000256" key="1">
    <source>
        <dbReference type="SAM" id="MobiDB-lite"/>
    </source>
</evidence>
<accession>W6PZ87</accession>
<dbReference type="OMA" id="FWRIWGA"/>
<keyword evidence="3" id="KW-1185">Reference proteome</keyword>
<feature type="compositionally biased region" description="Basic residues" evidence="1">
    <location>
        <begin position="292"/>
        <end position="308"/>
    </location>
</feature>
<sequence>MEPKLPQGLVAMSSVSASEILQQGTLSNGLYKNLWQAYSTSHLASKDETERRLEHLFWRIWGAKRLSSRVNTRTLNRLILRIKAPAILVGQRVTVPPLPVTGDKGENVNINAFYIAPYEPRISDSCARINKNQPGCAVGASSPPLSIVRKSQPSQVETYKATRLLLDTPIGTKITLNPSNSPTTSMAGDHTSTSTPGNTGRQRRQKTLTDAKSTLTPEKVGGQDSKKTSIASESATAPIDIGDRGSKKTFLTAPKKVGDQDSKKTSMTSESTTALESLSQHGPKKTYLTATRHGRGPRRRPVFNHRKSSQVSIPRTAIPTRRRSEPTTKADDYEDSYVELGLLQHLSFRDEDDEITRNLGYEIAPAPKPAIPSFSPFDDDDFVDDPVAEEAIREAAATSPIPFPRASTLRRPMLSPEEVSKVKPLFKVVKNPVKLPGGPQFDVPGDIEGDWADIC</sequence>
<reference evidence="2" key="1">
    <citation type="journal article" date="2014" name="Nat. Commun.">
        <title>Multiple recent horizontal transfers of a large genomic region in cheese making fungi.</title>
        <authorList>
            <person name="Cheeseman K."/>
            <person name="Ropars J."/>
            <person name="Renault P."/>
            <person name="Dupont J."/>
            <person name="Gouzy J."/>
            <person name="Branca A."/>
            <person name="Abraham A.L."/>
            <person name="Ceppi M."/>
            <person name="Conseiller E."/>
            <person name="Debuchy R."/>
            <person name="Malagnac F."/>
            <person name="Goarin A."/>
            <person name="Silar P."/>
            <person name="Lacoste S."/>
            <person name="Sallet E."/>
            <person name="Bensimon A."/>
            <person name="Giraud T."/>
            <person name="Brygoo Y."/>
        </authorList>
    </citation>
    <scope>NUCLEOTIDE SEQUENCE [LARGE SCALE GENOMIC DNA]</scope>
    <source>
        <strain evidence="2">FM164</strain>
    </source>
</reference>
<gene>
    <name evidence="2" type="ORF">PROQFM164_S01g003147</name>
</gene>
<dbReference type="EMBL" id="HG792015">
    <property type="protein sequence ID" value="CDM29335.1"/>
    <property type="molecule type" value="Genomic_DNA"/>
</dbReference>
<dbReference type="STRING" id="1365484.W6PZ87"/>
<feature type="compositionally biased region" description="Low complexity" evidence="1">
    <location>
        <begin position="265"/>
        <end position="279"/>
    </location>
</feature>
<feature type="compositionally biased region" description="Polar residues" evidence="1">
    <location>
        <begin position="174"/>
        <end position="200"/>
    </location>
</feature>
<organism evidence="2 3">
    <name type="scientific">Penicillium roqueforti (strain FM164)</name>
    <dbReference type="NCBI Taxonomy" id="1365484"/>
    <lineage>
        <taxon>Eukaryota</taxon>
        <taxon>Fungi</taxon>
        <taxon>Dikarya</taxon>
        <taxon>Ascomycota</taxon>
        <taxon>Pezizomycotina</taxon>
        <taxon>Eurotiomycetes</taxon>
        <taxon>Eurotiomycetidae</taxon>
        <taxon>Eurotiales</taxon>
        <taxon>Aspergillaceae</taxon>
        <taxon>Penicillium</taxon>
    </lineage>
</organism>
<proteinExistence type="predicted"/>
<feature type="region of interest" description="Disordered" evidence="1">
    <location>
        <begin position="172"/>
        <end position="312"/>
    </location>
</feature>
<dbReference type="OrthoDB" id="5424234at2759"/>
<evidence type="ECO:0000313" key="3">
    <source>
        <dbReference type="Proteomes" id="UP000030686"/>
    </source>
</evidence>
<name>W6PZ87_PENRF</name>
<evidence type="ECO:0000313" key="2">
    <source>
        <dbReference type="EMBL" id="CDM29335.1"/>
    </source>
</evidence>
<dbReference type="Proteomes" id="UP000030686">
    <property type="component" value="Unassembled WGS sequence"/>
</dbReference>
<dbReference type="AlphaFoldDB" id="W6PZ87"/>